<dbReference type="NCBIfam" id="TIGR01549">
    <property type="entry name" value="HAD-SF-IA-v1"/>
    <property type="match status" value="1"/>
</dbReference>
<dbReference type="FunFam" id="3.40.50.1000:FF:000022">
    <property type="entry name" value="Phosphoglycolate phosphatase"/>
    <property type="match status" value="1"/>
</dbReference>
<dbReference type="InterPro" id="IPR023214">
    <property type="entry name" value="HAD_sf"/>
</dbReference>
<dbReference type="PANTHER" id="PTHR43434:SF24">
    <property type="entry name" value="HYDROLASE-RELATED"/>
    <property type="match status" value="1"/>
</dbReference>
<dbReference type="PANTHER" id="PTHR43434">
    <property type="entry name" value="PHOSPHOGLYCOLATE PHOSPHATASE"/>
    <property type="match status" value="1"/>
</dbReference>
<proteinExistence type="predicted"/>
<name>A0A1I1Q5U7_9GAMM</name>
<dbReference type="SFLD" id="SFLDG01135">
    <property type="entry name" value="C1.5.6:_HAD__Beta-PGM__Phospha"/>
    <property type="match status" value="1"/>
</dbReference>
<accession>A0A1I1Q5U7</accession>
<dbReference type="InterPro" id="IPR036412">
    <property type="entry name" value="HAD-like_sf"/>
</dbReference>
<dbReference type="InterPro" id="IPR023198">
    <property type="entry name" value="PGP-like_dom2"/>
</dbReference>
<gene>
    <name evidence="1" type="ORF">SAMN02745724_03755</name>
</gene>
<organism evidence="1 2">
    <name type="scientific">Pseudoalteromonas denitrificans DSM 6059</name>
    <dbReference type="NCBI Taxonomy" id="1123010"/>
    <lineage>
        <taxon>Bacteria</taxon>
        <taxon>Pseudomonadati</taxon>
        <taxon>Pseudomonadota</taxon>
        <taxon>Gammaproteobacteria</taxon>
        <taxon>Alteromonadales</taxon>
        <taxon>Pseudoalteromonadaceae</taxon>
        <taxon>Pseudoalteromonas</taxon>
    </lineage>
</organism>
<dbReference type="GO" id="GO:0006281">
    <property type="term" value="P:DNA repair"/>
    <property type="evidence" value="ECO:0007669"/>
    <property type="project" value="TreeGrafter"/>
</dbReference>
<protein>
    <submittedName>
        <fullName evidence="1">Phosphoglycolate phosphatase</fullName>
    </submittedName>
</protein>
<keyword evidence="2" id="KW-1185">Reference proteome</keyword>
<dbReference type="AlphaFoldDB" id="A0A1I1Q5U7"/>
<dbReference type="STRING" id="1123010.SAMN02745724_03755"/>
<dbReference type="OrthoDB" id="9782449at2"/>
<sequence length="212" mass="23526">MKYKLVIFDWDGTVMDSIARIVSSIQTSAKICQLPVPSVNEAKGIIGLSLPAAMVQLFPKNEALHSELILNYKDQYINKDTTETPLFDGVEDLLIKLQQKGYKLAIATGKGRQGLDRLLALTRLGHYFDFTQSADDAKSKPSPQMLIQILEQFQLTAKDAVMIGDTRIDMSMAQAIDMDRIGVTFGVNSKDELKVHEPVAIVDSFSDLVLHL</sequence>
<dbReference type="Pfam" id="PF13419">
    <property type="entry name" value="HAD_2"/>
    <property type="match status" value="1"/>
</dbReference>
<dbReference type="InterPro" id="IPR041492">
    <property type="entry name" value="HAD_2"/>
</dbReference>
<evidence type="ECO:0000313" key="1">
    <source>
        <dbReference type="EMBL" id="SFD17405.1"/>
    </source>
</evidence>
<dbReference type="InterPro" id="IPR050155">
    <property type="entry name" value="HAD-like_hydrolase_sf"/>
</dbReference>
<dbReference type="Proteomes" id="UP000198862">
    <property type="component" value="Unassembled WGS sequence"/>
</dbReference>
<dbReference type="GO" id="GO:0005829">
    <property type="term" value="C:cytosol"/>
    <property type="evidence" value="ECO:0007669"/>
    <property type="project" value="TreeGrafter"/>
</dbReference>
<dbReference type="Gene3D" id="3.40.50.1000">
    <property type="entry name" value="HAD superfamily/HAD-like"/>
    <property type="match status" value="1"/>
</dbReference>
<dbReference type="SFLD" id="SFLDS00003">
    <property type="entry name" value="Haloacid_Dehalogenase"/>
    <property type="match status" value="1"/>
</dbReference>
<evidence type="ECO:0000313" key="2">
    <source>
        <dbReference type="Proteomes" id="UP000198862"/>
    </source>
</evidence>
<dbReference type="GO" id="GO:0008967">
    <property type="term" value="F:phosphoglycolate phosphatase activity"/>
    <property type="evidence" value="ECO:0007669"/>
    <property type="project" value="TreeGrafter"/>
</dbReference>
<dbReference type="SUPFAM" id="SSF56784">
    <property type="entry name" value="HAD-like"/>
    <property type="match status" value="1"/>
</dbReference>
<dbReference type="RefSeq" id="WP_091988162.1">
    <property type="nucleotide sequence ID" value="NZ_FOLO01000038.1"/>
</dbReference>
<dbReference type="Gene3D" id="1.10.150.240">
    <property type="entry name" value="Putative phosphatase, domain 2"/>
    <property type="match status" value="1"/>
</dbReference>
<dbReference type="SFLD" id="SFLDG01129">
    <property type="entry name" value="C1.5:_HAD__Beta-PGM__Phosphata"/>
    <property type="match status" value="1"/>
</dbReference>
<dbReference type="InterPro" id="IPR006549">
    <property type="entry name" value="HAD-SF_hydro_IIIA"/>
</dbReference>
<reference evidence="1 2" key="1">
    <citation type="submission" date="2016-10" db="EMBL/GenBank/DDBJ databases">
        <authorList>
            <person name="de Groot N.N."/>
        </authorList>
    </citation>
    <scope>NUCLEOTIDE SEQUENCE [LARGE SCALE GENOMIC DNA]</scope>
    <source>
        <strain evidence="1 2">DSM 6059</strain>
    </source>
</reference>
<dbReference type="EMBL" id="FOLO01000038">
    <property type="protein sequence ID" value="SFD17405.1"/>
    <property type="molecule type" value="Genomic_DNA"/>
</dbReference>
<dbReference type="InterPro" id="IPR006439">
    <property type="entry name" value="HAD-SF_hydro_IA"/>
</dbReference>
<dbReference type="NCBIfam" id="TIGR01662">
    <property type="entry name" value="HAD-SF-IIIA"/>
    <property type="match status" value="1"/>
</dbReference>